<dbReference type="WBParaSite" id="TCNE_0000502701-mRNA-1">
    <property type="protein sequence ID" value="TCNE_0000502701-mRNA-1"/>
    <property type="gene ID" value="TCNE_0000502701"/>
</dbReference>
<dbReference type="AlphaFoldDB" id="A0A183U957"/>
<evidence type="ECO:0000256" key="3">
    <source>
        <dbReference type="ARBA" id="ARBA00022692"/>
    </source>
</evidence>
<dbReference type="GO" id="GO:0005385">
    <property type="term" value="F:zinc ion transmembrane transporter activity"/>
    <property type="evidence" value="ECO:0007669"/>
    <property type="project" value="TreeGrafter"/>
</dbReference>
<comment type="subcellular location">
    <subcellularLocation>
        <location evidence="1">Membrane</location>
        <topology evidence="1">Multi-pass membrane protein</topology>
    </subcellularLocation>
</comment>
<keyword evidence="4" id="KW-0813">Transport</keyword>
<reference evidence="9 10" key="2">
    <citation type="submission" date="2018-11" db="EMBL/GenBank/DDBJ databases">
        <authorList>
            <consortium name="Pathogen Informatics"/>
        </authorList>
    </citation>
    <scope>NUCLEOTIDE SEQUENCE [LARGE SCALE GENOMIC DNA]</scope>
</reference>
<reference evidence="11" key="1">
    <citation type="submission" date="2016-06" db="UniProtKB">
        <authorList>
            <consortium name="WormBaseParasite"/>
        </authorList>
    </citation>
    <scope>IDENTIFICATION</scope>
</reference>
<keyword evidence="5 7" id="KW-1133">Transmembrane helix</keyword>
<gene>
    <name evidence="9" type="ORF">TCNE_LOCUS5027</name>
</gene>
<dbReference type="InterPro" id="IPR027469">
    <property type="entry name" value="Cation_efflux_TMD_sf"/>
</dbReference>
<feature type="domain" description="Cation efflux protein transmembrane" evidence="8">
    <location>
        <begin position="57"/>
        <end position="129"/>
    </location>
</feature>
<keyword evidence="4" id="KW-0406">Ion transport</keyword>
<evidence type="ECO:0000256" key="6">
    <source>
        <dbReference type="ARBA" id="ARBA00023136"/>
    </source>
</evidence>
<accession>A0A183U957</accession>
<organism evidence="10 11">
    <name type="scientific">Toxocara canis</name>
    <name type="common">Canine roundworm</name>
    <dbReference type="NCBI Taxonomy" id="6265"/>
    <lineage>
        <taxon>Eukaryota</taxon>
        <taxon>Metazoa</taxon>
        <taxon>Ecdysozoa</taxon>
        <taxon>Nematoda</taxon>
        <taxon>Chromadorea</taxon>
        <taxon>Rhabditida</taxon>
        <taxon>Spirurina</taxon>
        <taxon>Ascaridomorpha</taxon>
        <taxon>Ascaridoidea</taxon>
        <taxon>Toxocaridae</taxon>
        <taxon>Toxocara</taxon>
    </lineage>
</organism>
<sequence>MSNFFYTIENARFRSNQISRSFSIVTHQNVTCHLLASVHSLSNLNKQFFFSRAERSLYVATVLTVLFIIAEVFGGYVANSLAIMTDAGHMLSDMTSFVISIVAIKMAQMKPTKRLSYGFHRAEVLGALAR</sequence>
<dbReference type="InterPro" id="IPR058533">
    <property type="entry name" value="Cation_efflux_TM"/>
</dbReference>
<evidence type="ECO:0000256" key="7">
    <source>
        <dbReference type="SAM" id="Phobius"/>
    </source>
</evidence>
<keyword evidence="3 7" id="KW-0812">Transmembrane</keyword>
<protein>
    <submittedName>
        <fullName evidence="11">Zinc transporter 8</fullName>
    </submittedName>
</protein>
<evidence type="ECO:0000256" key="5">
    <source>
        <dbReference type="ARBA" id="ARBA00022989"/>
    </source>
</evidence>
<evidence type="ECO:0000256" key="1">
    <source>
        <dbReference type="ARBA" id="ARBA00004141"/>
    </source>
</evidence>
<dbReference type="GO" id="GO:0005886">
    <property type="term" value="C:plasma membrane"/>
    <property type="evidence" value="ECO:0007669"/>
    <property type="project" value="TreeGrafter"/>
</dbReference>
<feature type="transmembrane region" description="Helical" evidence="7">
    <location>
        <begin position="90"/>
        <end position="107"/>
    </location>
</feature>
<proteinExistence type="inferred from homology"/>
<dbReference type="PANTHER" id="PTHR11562:SF17">
    <property type="entry name" value="RE54080P-RELATED"/>
    <property type="match status" value="1"/>
</dbReference>
<dbReference type="NCBIfam" id="TIGR01297">
    <property type="entry name" value="CDF"/>
    <property type="match status" value="1"/>
</dbReference>
<evidence type="ECO:0000256" key="2">
    <source>
        <dbReference type="ARBA" id="ARBA00008873"/>
    </source>
</evidence>
<keyword evidence="10" id="KW-1185">Reference proteome</keyword>
<dbReference type="EMBL" id="UYWY01010436">
    <property type="protein sequence ID" value="VDM33702.1"/>
    <property type="molecule type" value="Genomic_DNA"/>
</dbReference>
<comment type="similarity">
    <text evidence="2">Belongs to the cation diffusion facilitator (CDF) transporter (TC 2.A.4) family. SLC30A subfamily.</text>
</comment>
<dbReference type="Proteomes" id="UP000050794">
    <property type="component" value="Unassembled WGS sequence"/>
</dbReference>
<dbReference type="InterPro" id="IPR002524">
    <property type="entry name" value="Cation_efflux"/>
</dbReference>
<evidence type="ECO:0000256" key="4">
    <source>
        <dbReference type="ARBA" id="ARBA00022906"/>
    </source>
</evidence>
<feature type="transmembrane region" description="Helical" evidence="7">
    <location>
        <begin position="56"/>
        <end position="78"/>
    </location>
</feature>
<dbReference type="Gene3D" id="1.20.1510.10">
    <property type="entry name" value="Cation efflux protein transmembrane domain"/>
    <property type="match status" value="1"/>
</dbReference>
<dbReference type="InterPro" id="IPR050681">
    <property type="entry name" value="CDF/SLC30A"/>
</dbReference>
<evidence type="ECO:0000259" key="8">
    <source>
        <dbReference type="Pfam" id="PF01545"/>
    </source>
</evidence>
<keyword evidence="6 7" id="KW-0472">Membrane</keyword>
<keyword evidence="4" id="KW-0862">Zinc</keyword>
<keyword evidence="4" id="KW-0864">Zinc transport</keyword>
<dbReference type="Pfam" id="PF01545">
    <property type="entry name" value="Cation_efflux"/>
    <property type="match status" value="1"/>
</dbReference>
<evidence type="ECO:0000313" key="11">
    <source>
        <dbReference type="WBParaSite" id="TCNE_0000502701-mRNA-1"/>
    </source>
</evidence>
<dbReference type="PANTHER" id="PTHR11562">
    <property type="entry name" value="CATION EFFLUX PROTEIN/ ZINC TRANSPORTER"/>
    <property type="match status" value="1"/>
</dbReference>
<evidence type="ECO:0000313" key="10">
    <source>
        <dbReference type="Proteomes" id="UP000050794"/>
    </source>
</evidence>
<name>A0A183U957_TOXCA</name>
<dbReference type="SUPFAM" id="SSF161111">
    <property type="entry name" value="Cation efflux protein transmembrane domain-like"/>
    <property type="match status" value="1"/>
</dbReference>
<evidence type="ECO:0000313" key="9">
    <source>
        <dbReference type="EMBL" id="VDM33702.1"/>
    </source>
</evidence>